<proteinExistence type="predicted"/>
<dbReference type="STRING" id="246197.MXAN_1267"/>
<evidence type="ECO:0000313" key="2">
    <source>
        <dbReference type="EMBL" id="ABF92178.1"/>
    </source>
</evidence>
<dbReference type="EnsemblBacteria" id="ABF92178">
    <property type="protein sequence ID" value="ABF92178"/>
    <property type="gene ID" value="MXAN_1267"/>
</dbReference>
<dbReference type="PROSITE" id="PS51186">
    <property type="entry name" value="GNAT"/>
    <property type="match status" value="1"/>
</dbReference>
<dbReference type="eggNOG" id="COG3393">
    <property type="taxonomic scope" value="Bacteria"/>
</dbReference>
<dbReference type="GO" id="GO:0016747">
    <property type="term" value="F:acyltransferase activity, transferring groups other than amino-acyl groups"/>
    <property type="evidence" value="ECO:0007669"/>
    <property type="project" value="InterPro"/>
</dbReference>
<dbReference type="InterPro" id="IPR000182">
    <property type="entry name" value="GNAT_dom"/>
</dbReference>
<reference evidence="2 3" key="1">
    <citation type="journal article" date="2006" name="Proc. Natl. Acad. Sci. U.S.A.">
        <title>Evolution of sensory complexity recorded in a myxobacterial genome.</title>
        <authorList>
            <person name="Goldman B.S."/>
            <person name="Nierman W.C."/>
            <person name="Kaiser D."/>
            <person name="Slater S.C."/>
            <person name="Durkin A.S."/>
            <person name="Eisen J.A."/>
            <person name="Ronning C.M."/>
            <person name="Barbazuk W.B."/>
            <person name="Blanchard M."/>
            <person name="Field C."/>
            <person name="Halling C."/>
            <person name="Hinkle G."/>
            <person name="Iartchuk O."/>
            <person name="Kim H.S."/>
            <person name="Mackenzie C."/>
            <person name="Madupu R."/>
            <person name="Miller N."/>
            <person name="Shvartsbeyn A."/>
            <person name="Sullivan S.A."/>
            <person name="Vaudin M."/>
            <person name="Wiegand R."/>
            <person name="Kaplan H.B."/>
        </authorList>
    </citation>
    <scope>NUCLEOTIDE SEQUENCE [LARGE SCALE GENOMIC DNA]</scope>
    <source>
        <strain evidence="3">DK1622</strain>
    </source>
</reference>
<evidence type="ECO:0000313" key="3">
    <source>
        <dbReference type="Proteomes" id="UP000002402"/>
    </source>
</evidence>
<gene>
    <name evidence="2" type="ordered locus">MXAN_1267</name>
</gene>
<keyword evidence="3" id="KW-1185">Reference proteome</keyword>
<dbReference type="SUPFAM" id="SSF55729">
    <property type="entry name" value="Acyl-CoA N-acyltransferases (Nat)"/>
    <property type="match status" value="1"/>
</dbReference>
<dbReference type="OrthoDB" id="5379697at2"/>
<accession>Q1DCU9</accession>
<dbReference type="InterPro" id="IPR016181">
    <property type="entry name" value="Acyl_CoA_acyltransferase"/>
</dbReference>
<dbReference type="Proteomes" id="UP000002402">
    <property type="component" value="Chromosome"/>
</dbReference>
<dbReference type="EMBL" id="CP000113">
    <property type="protein sequence ID" value="ABF92178.1"/>
    <property type="molecule type" value="Genomic_DNA"/>
</dbReference>
<protein>
    <recommendedName>
        <fullName evidence="1">N-acetyltransferase domain-containing protein</fullName>
    </recommendedName>
</protein>
<name>Q1DCU9_MYXXD</name>
<dbReference type="Gene3D" id="3.40.630.30">
    <property type="match status" value="1"/>
</dbReference>
<dbReference type="HOGENOM" id="CLU_926963_0_0_7"/>
<sequence length="300" mass="33076">MSLGRLAGRARFCVRCRSPRPFMPVTVEQLGPHDAEALRGLLSKDPVHNLYLLGLLEEFGIAPRGRVPFAFYGRFDSQVLTAAVFVGGDGGLVVPSASDAGATSVIADALSSRLTLRSTVGDKSSVDALLRSLAPGKPRLSRTQRLFSVSADDLGPFTNPLLRLAKEEDLPRLLPLAQGYVREVHERDPLAEDPRGYEARVIQRVRQRRTYVLEENGALVFKVDIGSRSQYGAELEGLYTLPAERKKGHALLCLGQISRHLLSSLPRLTLRIDERDESTARIARKVGYLAGRTWRLVLVE</sequence>
<dbReference type="AlphaFoldDB" id="Q1DCU9"/>
<dbReference type="KEGG" id="mxa:MXAN_1267"/>
<evidence type="ECO:0000259" key="1">
    <source>
        <dbReference type="PROSITE" id="PS51186"/>
    </source>
</evidence>
<organism evidence="2 3">
    <name type="scientific">Myxococcus xanthus (strain DK1622)</name>
    <dbReference type="NCBI Taxonomy" id="246197"/>
    <lineage>
        <taxon>Bacteria</taxon>
        <taxon>Pseudomonadati</taxon>
        <taxon>Myxococcota</taxon>
        <taxon>Myxococcia</taxon>
        <taxon>Myxococcales</taxon>
        <taxon>Cystobacterineae</taxon>
        <taxon>Myxococcaceae</taxon>
        <taxon>Myxococcus</taxon>
    </lineage>
</organism>
<feature type="domain" description="N-acetyltransferase" evidence="1">
    <location>
        <begin position="160"/>
        <end position="300"/>
    </location>
</feature>